<organism evidence="1 2">
    <name type="scientific">Enterobacter ludwigii</name>
    <dbReference type="NCBI Taxonomy" id="299767"/>
    <lineage>
        <taxon>Bacteria</taxon>
        <taxon>Pseudomonadati</taxon>
        <taxon>Pseudomonadota</taxon>
        <taxon>Gammaproteobacteria</taxon>
        <taxon>Enterobacterales</taxon>
        <taxon>Enterobacteriaceae</taxon>
        <taxon>Enterobacter</taxon>
        <taxon>Enterobacter cloacae complex</taxon>
    </lineage>
</organism>
<evidence type="ECO:0000313" key="1">
    <source>
        <dbReference type="EMBL" id="AEW73388.1"/>
    </source>
</evidence>
<dbReference type="AlphaFoldDB" id="G8LMB5"/>
<sequence>MAFKTRRCLRHFSQPVLTESSDLITFSDMLKKQASDKQN</sequence>
<accession>G8LMB5</accession>
<dbReference type="HOGENOM" id="CLU_218679_0_0_6"/>
<protein>
    <submittedName>
        <fullName evidence="1">Uncharacterized protein</fullName>
    </submittedName>
</protein>
<gene>
    <name evidence="1" type="ORF">EcWSU1_01950</name>
</gene>
<dbReference type="Proteomes" id="UP000007838">
    <property type="component" value="Chromosome"/>
</dbReference>
<evidence type="ECO:0000313" key="2">
    <source>
        <dbReference type="Proteomes" id="UP000007838"/>
    </source>
</evidence>
<dbReference type="KEGG" id="eec:EcWSU1_01950"/>
<dbReference type="EMBL" id="CP002886">
    <property type="protein sequence ID" value="AEW73388.1"/>
    <property type="molecule type" value="Genomic_DNA"/>
</dbReference>
<name>G8LMB5_9ENTR</name>
<proteinExistence type="predicted"/>
<reference evidence="1 2" key="1">
    <citation type="journal article" date="2011" name="Stand. Genomic Sci.">
        <title>Complete genome of the onion pathogen Enterobacter cloacae EcWSU1.</title>
        <authorList>
            <person name="Humann J.L."/>
            <person name="Wildung M."/>
            <person name="Cheng C.H."/>
            <person name="Lee T."/>
            <person name="Stewart J.E."/>
            <person name="Drew J.C."/>
            <person name="Triplett E.W."/>
            <person name="Main D."/>
            <person name="Schroeder B.K."/>
        </authorList>
    </citation>
    <scope>NUCLEOTIDE SEQUENCE [LARGE SCALE GENOMIC DNA]</scope>
    <source>
        <strain evidence="1 2">EcWSU1</strain>
    </source>
</reference>